<protein>
    <recommendedName>
        <fullName evidence="4">ErpK protein</fullName>
    </recommendedName>
</protein>
<accession>A0A1M6GT59</accession>
<proteinExistence type="predicted"/>
<reference evidence="3" key="1">
    <citation type="submission" date="2016-11" db="EMBL/GenBank/DDBJ databases">
        <authorList>
            <person name="Varghese N."/>
            <person name="Submissions S."/>
        </authorList>
    </citation>
    <scope>NUCLEOTIDE SEQUENCE [LARGE SCALE GENOMIC DNA]</scope>
    <source>
        <strain evidence="3">DSM 3071</strain>
    </source>
</reference>
<evidence type="ECO:0000256" key="1">
    <source>
        <dbReference type="SAM" id="Coils"/>
    </source>
</evidence>
<dbReference type="STRING" id="1121131.SAMN02745229_04136"/>
<evidence type="ECO:0000313" key="3">
    <source>
        <dbReference type="Proteomes" id="UP000184278"/>
    </source>
</evidence>
<dbReference type="GeneID" id="89511839"/>
<keyword evidence="1" id="KW-0175">Coiled coil</keyword>
<dbReference type="EMBL" id="FQXK01000074">
    <property type="protein sequence ID" value="SHJ13126.1"/>
    <property type="molecule type" value="Genomic_DNA"/>
</dbReference>
<name>A0A1M6GT59_BUTFI</name>
<evidence type="ECO:0008006" key="4">
    <source>
        <dbReference type="Google" id="ProtNLM"/>
    </source>
</evidence>
<organism evidence="2 3">
    <name type="scientific">Butyrivibrio fibrisolvens DSM 3071</name>
    <dbReference type="NCBI Taxonomy" id="1121131"/>
    <lineage>
        <taxon>Bacteria</taxon>
        <taxon>Bacillati</taxon>
        <taxon>Bacillota</taxon>
        <taxon>Clostridia</taxon>
        <taxon>Lachnospirales</taxon>
        <taxon>Lachnospiraceae</taxon>
        <taxon>Butyrivibrio</taxon>
    </lineage>
</organism>
<sequence>MARMTSMDALETKIEKAQEQVSRTKKQYDAALARLSDLLDKRDALRRDELVKAILKSDKTYEEVLEFLGSGQEEAE</sequence>
<feature type="coiled-coil region" evidence="1">
    <location>
        <begin position="7"/>
        <end position="48"/>
    </location>
</feature>
<dbReference type="Proteomes" id="UP000184278">
    <property type="component" value="Unassembled WGS sequence"/>
</dbReference>
<keyword evidence="3" id="KW-1185">Reference proteome</keyword>
<dbReference type="RefSeq" id="WP_027206638.1">
    <property type="nucleotide sequence ID" value="NZ_FQXK01000074.1"/>
</dbReference>
<evidence type="ECO:0000313" key="2">
    <source>
        <dbReference type="EMBL" id="SHJ13126.1"/>
    </source>
</evidence>
<gene>
    <name evidence="2" type="ORF">SAMN02745229_04136</name>
</gene>
<dbReference type="AlphaFoldDB" id="A0A1M6GT59"/>